<keyword evidence="8" id="KW-1185">Reference proteome</keyword>
<dbReference type="Pfam" id="PF20143">
    <property type="entry name" value="NAD_kinase_C"/>
    <property type="match status" value="1"/>
</dbReference>
<evidence type="ECO:0000256" key="2">
    <source>
        <dbReference type="ARBA" id="ARBA00022777"/>
    </source>
</evidence>
<keyword evidence="2 6" id="KW-0418">Kinase</keyword>
<keyword evidence="6" id="KW-0547">Nucleotide-binding</keyword>
<dbReference type="RefSeq" id="WP_279241611.1">
    <property type="nucleotide sequence ID" value="NZ_CP036501.1"/>
</dbReference>
<dbReference type="EC" id="2.7.1.23" evidence="6"/>
<keyword evidence="3 6" id="KW-0521">NADP</keyword>
<dbReference type="Proteomes" id="UP001317963">
    <property type="component" value="Chromosome"/>
</dbReference>
<comment type="function">
    <text evidence="6">Involved in the regulation of the intracellular balance of NAD and NADP, and is a key enzyme in the biosynthesis of NADP. Catalyzes specifically the phosphorylation on 2'-hydroxyl of the adenosine moiety of NAD to yield NADP.</text>
</comment>
<evidence type="ECO:0000256" key="5">
    <source>
        <dbReference type="ARBA" id="ARBA00047925"/>
    </source>
</evidence>
<feature type="binding site" evidence="6">
    <location>
        <begin position="188"/>
        <end position="193"/>
    </location>
    <ligand>
        <name>NAD(+)</name>
        <dbReference type="ChEBI" id="CHEBI:57540"/>
    </ligand>
</feature>
<keyword evidence="6" id="KW-0963">Cytoplasm</keyword>
<name>A0ABY6Q771_9GAMM</name>
<feature type="binding site" evidence="6">
    <location>
        <position position="177"/>
    </location>
    <ligand>
        <name>NAD(+)</name>
        <dbReference type="ChEBI" id="CHEBI:57540"/>
    </ligand>
</feature>
<evidence type="ECO:0000256" key="1">
    <source>
        <dbReference type="ARBA" id="ARBA00022679"/>
    </source>
</evidence>
<comment type="cofactor">
    <cofactor evidence="6">
        <name>a divalent metal cation</name>
        <dbReference type="ChEBI" id="CHEBI:60240"/>
    </cofactor>
</comment>
<dbReference type="GO" id="GO:0003951">
    <property type="term" value="F:NAD+ kinase activity"/>
    <property type="evidence" value="ECO:0007669"/>
    <property type="project" value="UniProtKB-EC"/>
</dbReference>
<dbReference type="Pfam" id="PF01513">
    <property type="entry name" value="NAD_kinase"/>
    <property type="match status" value="1"/>
</dbReference>
<comment type="similarity">
    <text evidence="6">Belongs to the NAD kinase family.</text>
</comment>
<dbReference type="InterPro" id="IPR002504">
    <property type="entry name" value="NADK"/>
</dbReference>
<dbReference type="PANTHER" id="PTHR20275">
    <property type="entry name" value="NAD KINASE"/>
    <property type="match status" value="1"/>
</dbReference>
<comment type="caution">
    <text evidence="6">Lacks conserved residue(s) required for the propagation of feature annotation.</text>
</comment>
<reference evidence="7 8" key="1">
    <citation type="submission" date="2019-02" db="EMBL/GenBank/DDBJ databases">
        <title>Halieaceae_genomes.</title>
        <authorList>
            <person name="Li S.-H."/>
        </authorList>
    </citation>
    <scope>NUCLEOTIDE SEQUENCE [LARGE SCALE GENOMIC DNA]</scope>
    <source>
        <strain evidence="7 8">JH123</strain>
    </source>
</reference>
<feature type="active site" description="Proton acceptor" evidence="6">
    <location>
        <position position="72"/>
    </location>
</feature>
<dbReference type="EMBL" id="CP036501">
    <property type="protein sequence ID" value="UZP75137.1"/>
    <property type="molecule type" value="Genomic_DNA"/>
</dbReference>
<keyword evidence="4 6" id="KW-0520">NAD</keyword>
<evidence type="ECO:0000256" key="3">
    <source>
        <dbReference type="ARBA" id="ARBA00022857"/>
    </source>
</evidence>
<comment type="subcellular location">
    <subcellularLocation>
        <location evidence="6">Cytoplasm</location>
    </subcellularLocation>
</comment>
<feature type="binding site" evidence="6">
    <location>
        <position position="248"/>
    </location>
    <ligand>
        <name>NAD(+)</name>
        <dbReference type="ChEBI" id="CHEBI:57540"/>
    </ligand>
</feature>
<evidence type="ECO:0000256" key="4">
    <source>
        <dbReference type="ARBA" id="ARBA00023027"/>
    </source>
</evidence>
<gene>
    <name evidence="6" type="primary">nadK</name>
    <name evidence="7" type="ORF">E0F26_10480</name>
</gene>
<proteinExistence type="inferred from homology"/>
<dbReference type="Gene3D" id="3.40.50.10330">
    <property type="entry name" value="Probable inorganic polyphosphate/atp-NAD kinase, domain 1"/>
    <property type="match status" value="1"/>
</dbReference>
<dbReference type="HAMAP" id="MF_00361">
    <property type="entry name" value="NAD_kinase"/>
    <property type="match status" value="1"/>
</dbReference>
<evidence type="ECO:0000313" key="8">
    <source>
        <dbReference type="Proteomes" id="UP001317963"/>
    </source>
</evidence>
<keyword evidence="6" id="KW-0067">ATP-binding</keyword>
<accession>A0ABY6Q771</accession>
<dbReference type="NCBIfam" id="NF002306">
    <property type="entry name" value="PRK01231.1"/>
    <property type="match status" value="1"/>
</dbReference>
<protein>
    <recommendedName>
        <fullName evidence="6">NAD kinase</fullName>
        <ecNumber evidence="6">2.7.1.23</ecNumber>
    </recommendedName>
    <alternativeName>
        <fullName evidence="6">ATP-dependent NAD kinase</fullName>
    </alternativeName>
</protein>
<dbReference type="InterPro" id="IPR017437">
    <property type="entry name" value="ATP-NAD_kinase_PpnK-typ_C"/>
</dbReference>
<evidence type="ECO:0000313" key="7">
    <source>
        <dbReference type="EMBL" id="UZP75137.1"/>
    </source>
</evidence>
<dbReference type="PANTHER" id="PTHR20275:SF0">
    <property type="entry name" value="NAD KINASE"/>
    <property type="match status" value="1"/>
</dbReference>
<dbReference type="Gene3D" id="2.60.200.30">
    <property type="entry name" value="Probable inorganic polyphosphate/atp-NAD kinase, domain 2"/>
    <property type="match status" value="1"/>
</dbReference>
<evidence type="ECO:0000256" key="6">
    <source>
        <dbReference type="HAMAP-Rule" id="MF_00361"/>
    </source>
</evidence>
<feature type="binding site" evidence="6">
    <location>
        <begin position="72"/>
        <end position="73"/>
    </location>
    <ligand>
        <name>NAD(+)</name>
        <dbReference type="ChEBI" id="CHEBI:57540"/>
    </ligand>
</feature>
<keyword evidence="1 6" id="KW-0808">Transferase</keyword>
<feature type="binding site" evidence="6">
    <location>
        <begin position="147"/>
        <end position="148"/>
    </location>
    <ligand>
        <name>NAD(+)</name>
        <dbReference type="ChEBI" id="CHEBI:57540"/>
    </ligand>
</feature>
<dbReference type="SUPFAM" id="SSF111331">
    <property type="entry name" value="NAD kinase/diacylglycerol kinase-like"/>
    <property type="match status" value="1"/>
</dbReference>
<organism evidence="7 8">
    <name type="scientific">Candidatus Paraluminiphilus aquimaris</name>
    <dbReference type="NCBI Taxonomy" id="2518994"/>
    <lineage>
        <taxon>Bacteria</taxon>
        <taxon>Pseudomonadati</taxon>
        <taxon>Pseudomonadota</taxon>
        <taxon>Gammaproteobacteria</taxon>
        <taxon>Cellvibrionales</taxon>
        <taxon>Halieaceae</taxon>
        <taxon>Candidatus Paraluminiphilus</taxon>
    </lineage>
</organism>
<dbReference type="InterPro" id="IPR017438">
    <property type="entry name" value="ATP-NAD_kinase_N"/>
</dbReference>
<comment type="catalytic activity">
    <reaction evidence="5 6">
        <text>NAD(+) + ATP = ADP + NADP(+) + H(+)</text>
        <dbReference type="Rhea" id="RHEA:18629"/>
        <dbReference type="ChEBI" id="CHEBI:15378"/>
        <dbReference type="ChEBI" id="CHEBI:30616"/>
        <dbReference type="ChEBI" id="CHEBI:57540"/>
        <dbReference type="ChEBI" id="CHEBI:58349"/>
        <dbReference type="ChEBI" id="CHEBI:456216"/>
        <dbReference type="EC" id="2.7.1.23"/>
    </reaction>
</comment>
<dbReference type="InterPro" id="IPR016064">
    <property type="entry name" value="NAD/diacylglycerol_kinase_sf"/>
</dbReference>
<sequence length="294" mass="31853">MSEFKRVGLLGRREHPGVSQVVAHLLELLDSRGIDVVLEDRLATLAHFETRAMQPRDAIGANVDLAIVIGGDGSLLSAARTLVRHDCPVIGVNRGRLGFLTDVSPDDELTAQVSSVLNGDYTTDRRFLLDVEVTSGNEVTGQAEALNDVVVNSGTSAQMIEFQLQVDNDFVYRMNADGLIIATPTGSTAYSMSAGGPIMNPRLDAVALVPMFPHSLNSRPMVVHGDSVIQIDTLERNKNNPLVTCDGQVSLTLKPGDSVMVKKKSRALRLLHPPGYSFYASCRDKLRWSDALTS</sequence>